<accession>A0A0R2T001</accession>
<evidence type="ECO:0000256" key="3">
    <source>
        <dbReference type="ARBA" id="ARBA00008281"/>
    </source>
</evidence>
<dbReference type="Proteomes" id="UP000051242">
    <property type="component" value="Unassembled WGS sequence"/>
</dbReference>
<keyword evidence="8 10" id="KW-1133">Transmembrane helix</keyword>
<organism evidence="11 12">
    <name type="scientific">OM182 bacterium BACL3 MAG-120619-bin3</name>
    <dbReference type="NCBI Taxonomy" id="1655593"/>
    <lineage>
        <taxon>Bacteria</taxon>
        <taxon>Pseudomonadati</taxon>
        <taxon>Pseudomonadota</taxon>
        <taxon>Gammaproteobacteria</taxon>
        <taxon>OMG group</taxon>
        <taxon>OM182 clade</taxon>
    </lineage>
</organism>
<sequence length="177" mass="19489">MAKDKDVEEGAEEGRSKKTLIIIIVTTLLILGGGGAGVYFFLLSGDDEGMGSDDVLSAERAEAATLIAEPEIGETLYYELDNSFTVNILDSGKMMQVKLALRTPYGKEMMDKIVAHEFGMRAALLEELSKISEERITAIDFRKSAAEELRLIANSVLEEQKIYSGIDLVLFTEFLVQ</sequence>
<comment type="similarity">
    <text evidence="3 10">Belongs to the FliL family.</text>
</comment>
<evidence type="ECO:0000256" key="4">
    <source>
        <dbReference type="ARBA" id="ARBA00022475"/>
    </source>
</evidence>
<comment type="caution">
    <text evidence="11">The sequence shown here is derived from an EMBL/GenBank/DDBJ whole genome shotgun (WGS) entry which is preliminary data.</text>
</comment>
<evidence type="ECO:0000256" key="8">
    <source>
        <dbReference type="ARBA" id="ARBA00022989"/>
    </source>
</evidence>
<dbReference type="AlphaFoldDB" id="A0A0R2T001"/>
<protein>
    <recommendedName>
        <fullName evidence="10">Flagellar protein FliL</fullName>
    </recommendedName>
</protein>
<dbReference type="GO" id="GO:0005886">
    <property type="term" value="C:plasma membrane"/>
    <property type="evidence" value="ECO:0007669"/>
    <property type="project" value="UniProtKB-SubCell"/>
</dbReference>
<dbReference type="InterPro" id="IPR005503">
    <property type="entry name" value="FliL"/>
</dbReference>
<keyword evidence="9 10" id="KW-0472">Membrane</keyword>
<name>A0A0R2T001_9GAMM</name>
<keyword evidence="5 10" id="KW-0145">Chemotaxis</keyword>
<dbReference type="EMBL" id="LICD01000387">
    <property type="protein sequence ID" value="KRO77987.1"/>
    <property type="molecule type" value="Genomic_DNA"/>
</dbReference>
<evidence type="ECO:0000256" key="1">
    <source>
        <dbReference type="ARBA" id="ARBA00002254"/>
    </source>
</evidence>
<evidence type="ECO:0000256" key="5">
    <source>
        <dbReference type="ARBA" id="ARBA00022500"/>
    </source>
</evidence>
<dbReference type="GO" id="GO:0009425">
    <property type="term" value="C:bacterial-type flagellum basal body"/>
    <property type="evidence" value="ECO:0007669"/>
    <property type="project" value="InterPro"/>
</dbReference>
<comment type="subcellular location">
    <subcellularLocation>
        <location evidence="10">Cell inner membrane</location>
    </subcellularLocation>
    <subcellularLocation>
        <location evidence="2">Cell membrane</location>
        <topology evidence="2">Single-pass membrane protein</topology>
    </subcellularLocation>
</comment>
<evidence type="ECO:0000256" key="9">
    <source>
        <dbReference type="ARBA" id="ARBA00023136"/>
    </source>
</evidence>
<keyword evidence="7 10" id="KW-0283">Flagellar rotation</keyword>
<dbReference type="GO" id="GO:0006935">
    <property type="term" value="P:chemotaxis"/>
    <property type="evidence" value="ECO:0007669"/>
    <property type="project" value="UniProtKB-KW"/>
</dbReference>
<dbReference type="PANTHER" id="PTHR35091:SF2">
    <property type="entry name" value="FLAGELLAR PROTEIN FLIL"/>
    <property type="match status" value="1"/>
</dbReference>
<dbReference type="PANTHER" id="PTHR35091">
    <property type="entry name" value="FLAGELLAR PROTEIN FLIL"/>
    <property type="match status" value="1"/>
</dbReference>
<proteinExistence type="inferred from homology"/>
<evidence type="ECO:0000256" key="7">
    <source>
        <dbReference type="ARBA" id="ARBA00022779"/>
    </source>
</evidence>
<feature type="transmembrane region" description="Helical" evidence="10">
    <location>
        <begin position="20"/>
        <end position="42"/>
    </location>
</feature>
<keyword evidence="6 10" id="KW-0812">Transmembrane</keyword>
<comment type="function">
    <text evidence="1 10">Controls the rotational direction of flagella during chemotaxis.</text>
</comment>
<evidence type="ECO:0000313" key="12">
    <source>
        <dbReference type="Proteomes" id="UP000051242"/>
    </source>
</evidence>
<evidence type="ECO:0000256" key="2">
    <source>
        <dbReference type="ARBA" id="ARBA00004162"/>
    </source>
</evidence>
<keyword evidence="4" id="KW-1003">Cell membrane</keyword>
<evidence type="ECO:0000256" key="10">
    <source>
        <dbReference type="RuleBase" id="RU364125"/>
    </source>
</evidence>
<evidence type="ECO:0000256" key="6">
    <source>
        <dbReference type="ARBA" id="ARBA00022692"/>
    </source>
</evidence>
<reference evidence="11 12" key="1">
    <citation type="submission" date="2015-10" db="EMBL/GenBank/DDBJ databases">
        <title>Metagenome-Assembled Genomes uncover a global brackish microbiome.</title>
        <authorList>
            <person name="Hugerth L.W."/>
            <person name="Larsson J."/>
            <person name="Alneberg J."/>
            <person name="Lindh M.V."/>
            <person name="Legrand C."/>
            <person name="Pinhassi J."/>
            <person name="Andersson A.F."/>
        </authorList>
    </citation>
    <scope>NUCLEOTIDE SEQUENCE [LARGE SCALE GENOMIC DNA]</scope>
    <source>
        <strain evidence="11">BACL22 MAG-120619-bin3</strain>
    </source>
</reference>
<evidence type="ECO:0000313" key="11">
    <source>
        <dbReference type="EMBL" id="KRO77987.1"/>
    </source>
</evidence>
<dbReference type="GO" id="GO:0071978">
    <property type="term" value="P:bacterial-type flagellum-dependent swarming motility"/>
    <property type="evidence" value="ECO:0007669"/>
    <property type="project" value="TreeGrafter"/>
</dbReference>
<gene>
    <name evidence="11" type="ORF">ABR85_08845</name>
</gene>
<dbReference type="Pfam" id="PF03748">
    <property type="entry name" value="FliL"/>
    <property type="match status" value="1"/>
</dbReference>
<keyword evidence="10" id="KW-0997">Cell inner membrane</keyword>